<dbReference type="InterPro" id="IPR000595">
    <property type="entry name" value="cNMP-bd_dom"/>
</dbReference>
<dbReference type="PANTHER" id="PTHR24567:SF74">
    <property type="entry name" value="HTH-TYPE TRANSCRIPTIONAL REGULATOR ARCR"/>
    <property type="match status" value="1"/>
</dbReference>
<dbReference type="GO" id="GO:0005829">
    <property type="term" value="C:cytosol"/>
    <property type="evidence" value="ECO:0007669"/>
    <property type="project" value="TreeGrafter"/>
</dbReference>
<evidence type="ECO:0000313" key="3">
    <source>
        <dbReference type="Proteomes" id="UP000033423"/>
    </source>
</evidence>
<dbReference type="CDD" id="cd00038">
    <property type="entry name" value="CAP_ED"/>
    <property type="match status" value="1"/>
</dbReference>
<name>A0A0F3GVT7_9BACT</name>
<proteinExistence type="predicted"/>
<dbReference type="Gene3D" id="2.60.120.10">
    <property type="entry name" value="Jelly Rolls"/>
    <property type="match status" value="1"/>
</dbReference>
<gene>
    <name evidence="2" type="ORF">MBAV_001821</name>
</gene>
<evidence type="ECO:0000313" key="2">
    <source>
        <dbReference type="EMBL" id="KJU85977.1"/>
    </source>
</evidence>
<feature type="domain" description="Cyclic nucleotide-binding" evidence="1">
    <location>
        <begin position="12"/>
        <end position="114"/>
    </location>
</feature>
<protein>
    <submittedName>
        <fullName evidence="2">Cyclic nucleotide-binding domain protein</fullName>
    </submittedName>
</protein>
<organism evidence="2 3">
    <name type="scientific">Candidatus Magnetobacterium bavaricum</name>
    <dbReference type="NCBI Taxonomy" id="29290"/>
    <lineage>
        <taxon>Bacteria</taxon>
        <taxon>Pseudomonadati</taxon>
        <taxon>Nitrospirota</taxon>
        <taxon>Thermodesulfovibrionia</taxon>
        <taxon>Thermodesulfovibrionales</taxon>
        <taxon>Candidatus Magnetobacteriaceae</taxon>
        <taxon>Candidatus Magnetobacterium</taxon>
    </lineage>
</organism>
<dbReference type="InterPro" id="IPR050397">
    <property type="entry name" value="Env_Response_Regulators"/>
</dbReference>
<keyword evidence="3" id="KW-1185">Reference proteome</keyword>
<dbReference type="InterPro" id="IPR018490">
    <property type="entry name" value="cNMP-bd_dom_sf"/>
</dbReference>
<comment type="caution">
    <text evidence="2">The sequence shown here is derived from an EMBL/GenBank/DDBJ whole genome shotgun (WGS) entry which is preliminary data.</text>
</comment>
<dbReference type="PROSITE" id="PS50042">
    <property type="entry name" value="CNMP_BINDING_3"/>
    <property type="match status" value="1"/>
</dbReference>
<dbReference type="GO" id="GO:0003700">
    <property type="term" value="F:DNA-binding transcription factor activity"/>
    <property type="evidence" value="ECO:0007669"/>
    <property type="project" value="TreeGrafter"/>
</dbReference>
<dbReference type="AlphaFoldDB" id="A0A0F3GVT7"/>
<dbReference type="Proteomes" id="UP000033423">
    <property type="component" value="Unassembled WGS sequence"/>
</dbReference>
<evidence type="ECO:0000259" key="1">
    <source>
        <dbReference type="PROSITE" id="PS50042"/>
    </source>
</evidence>
<dbReference type="EMBL" id="LACI01000783">
    <property type="protein sequence ID" value="KJU85977.1"/>
    <property type="molecule type" value="Genomic_DNA"/>
</dbReference>
<sequence length="156" mass="17860">MDYSDVFERFDIFEGLDGDERRMLSAFFVRGSYKAGDVIYDEAQEGGTLYLLMKGKVRICRRTKESELLPYATVAEGETFGLMSFIDGTNHAAITMAEKDVEVVKIRKMDFESLSLNDPVMAAKVYKRIGTHLCDIIRDMNKQYMDLSTYLFSKGR</sequence>
<dbReference type="PANTHER" id="PTHR24567">
    <property type="entry name" value="CRP FAMILY TRANSCRIPTIONAL REGULATORY PROTEIN"/>
    <property type="match status" value="1"/>
</dbReference>
<reference evidence="2 3" key="1">
    <citation type="submission" date="2015-02" db="EMBL/GenBank/DDBJ databases">
        <title>Single-cell genomics of uncultivated deep-branching MTB reveals a conserved set of magnetosome genes.</title>
        <authorList>
            <person name="Kolinko S."/>
            <person name="Richter M."/>
            <person name="Glockner F.O."/>
            <person name="Brachmann A."/>
            <person name="Schuler D."/>
        </authorList>
    </citation>
    <scope>NUCLEOTIDE SEQUENCE [LARGE SCALE GENOMIC DNA]</scope>
    <source>
        <strain evidence="2">TM-1</strain>
    </source>
</reference>
<dbReference type="SMART" id="SM00100">
    <property type="entry name" value="cNMP"/>
    <property type="match status" value="1"/>
</dbReference>
<dbReference type="Pfam" id="PF00027">
    <property type="entry name" value="cNMP_binding"/>
    <property type="match status" value="1"/>
</dbReference>
<dbReference type="SUPFAM" id="SSF51206">
    <property type="entry name" value="cAMP-binding domain-like"/>
    <property type="match status" value="1"/>
</dbReference>
<dbReference type="InterPro" id="IPR014710">
    <property type="entry name" value="RmlC-like_jellyroll"/>
</dbReference>
<accession>A0A0F3GVT7</accession>